<keyword evidence="2" id="KW-1133">Transmembrane helix</keyword>
<sequence>MELNKHSRLIFFIFFYACFFASWRSAHGSTFKFVNNCDYTVWPGILSGAGTPPLPTTGFQLQTGASQSLNIPTGWSGRFWGRTGCSITSTNNQFTCATGDCRSGTVECSGAGATPPATLAEFTLGGSGGKDFYDVSLVDGYNLPMVIDGTGDGGECMATGCPVDLNKRCPKELRIGDGQACRSACEAFGKPEYCCSGAFANPNTCHPSVYSQMFKAACPRSYSYAYDDATSTFTCVAADYTITFCPSTVARLKSSGDPNSSPKPKSKSNSDDPPRTTTASTAILAANDAWLAGLATGDATSMRSLFHQIIILTATISTLLFWFLL</sequence>
<dbReference type="FunFam" id="2.60.110.10:FF:000001">
    <property type="entry name" value="THAUMATIN-LIKE PROTEIN 1"/>
    <property type="match status" value="1"/>
</dbReference>
<dbReference type="Proteomes" id="UP000036987">
    <property type="component" value="Unassembled WGS sequence"/>
</dbReference>
<dbReference type="SUPFAM" id="SSF49870">
    <property type="entry name" value="Osmotin, thaumatin-like protein"/>
    <property type="match status" value="1"/>
</dbReference>
<feature type="transmembrane region" description="Helical" evidence="2">
    <location>
        <begin position="305"/>
        <end position="324"/>
    </location>
</feature>
<evidence type="ECO:0000256" key="3">
    <source>
        <dbReference type="SAM" id="SignalP"/>
    </source>
</evidence>
<proteinExistence type="predicted"/>
<keyword evidence="2" id="KW-0472">Membrane</keyword>
<evidence type="ECO:0000256" key="2">
    <source>
        <dbReference type="SAM" id="Phobius"/>
    </source>
</evidence>
<name>A0A0K9PMP0_ZOSMR</name>
<dbReference type="OMA" id="LEANESW"/>
<gene>
    <name evidence="4" type="ORF">ZOSMA_1G03190</name>
</gene>
<dbReference type="InterPro" id="IPR001938">
    <property type="entry name" value="Thaumatin"/>
</dbReference>
<organism evidence="4 5">
    <name type="scientific">Zostera marina</name>
    <name type="common">Eelgrass</name>
    <dbReference type="NCBI Taxonomy" id="29655"/>
    <lineage>
        <taxon>Eukaryota</taxon>
        <taxon>Viridiplantae</taxon>
        <taxon>Streptophyta</taxon>
        <taxon>Embryophyta</taxon>
        <taxon>Tracheophyta</taxon>
        <taxon>Spermatophyta</taxon>
        <taxon>Magnoliopsida</taxon>
        <taxon>Liliopsida</taxon>
        <taxon>Zosteraceae</taxon>
        <taxon>Zostera</taxon>
    </lineage>
</organism>
<dbReference type="EMBL" id="LFYR01000729">
    <property type="protein sequence ID" value="KMZ70338.1"/>
    <property type="molecule type" value="Genomic_DNA"/>
</dbReference>
<dbReference type="PANTHER" id="PTHR31048">
    <property type="entry name" value="OS03G0233200 PROTEIN"/>
    <property type="match status" value="1"/>
</dbReference>
<comment type="caution">
    <text evidence="4">The sequence shown here is derived from an EMBL/GenBank/DDBJ whole genome shotgun (WGS) entry which is preliminary data.</text>
</comment>
<dbReference type="PROSITE" id="PS51367">
    <property type="entry name" value="THAUMATIN_2"/>
    <property type="match status" value="1"/>
</dbReference>
<dbReference type="SMART" id="SM00205">
    <property type="entry name" value="THN"/>
    <property type="match status" value="1"/>
</dbReference>
<dbReference type="PRINTS" id="PR00347">
    <property type="entry name" value="THAUMATIN"/>
</dbReference>
<keyword evidence="2" id="KW-0812">Transmembrane</keyword>
<evidence type="ECO:0000313" key="4">
    <source>
        <dbReference type="EMBL" id="KMZ70338.1"/>
    </source>
</evidence>
<dbReference type="GO" id="GO:0006952">
    <property type="term" value="P:defense response"/>
    <property type="evidence" value="ECO:0000318"/>
    <property type="project" value="GO_Central"/>
</dbReference>
<feature type="region of interest" description="Disordered" evidence="1">
    <location>
        <begin position="253"/>
        <end position="277"/>
    </location>
</feature>
<keyword evidence="5" id="KW-1185">Reference proteome</keyword>
<dbReference type="InterPro" id="IPR037176">
    <property type="entry name" value="Osmotin/thaumatin-like_sf"/>
</dbReference>
<reference evidence="5" key="1">
    <citation type="journal article" date="2016" name="Nature">
        <title>The genome of the seagrass Zostera marina reveals angiosperm adaptation to the sea.</title>
        <authorList>
            <person name="Olsen J.L."/>
            <person name="Rouze P."/>
            <person name="Verhelst B."/>
            <person name="Lin Y.-C."/>
            <person name="Bayer T."/>
            <person name="Collen J."/>
            <person name="Dattolo E."/>
            <person name="De Paoli E."/>
            <person name="Dittami S."/>
            <person name="Maumus F."/>
            <person name="Michel G."/>
            <person name="Kersting A."/>
            <person name="Lauritano C."/>
            <person name="Lohaus R."/>
            <person name="Toepel M."/>
            <person name="Tonon T."/>
            <person name="Vanneste K."/>
            <person name="Amirebrahimi M."/>
            <person name="Brakel J."/>
            <person name="Bostroem C."/>
            <person name="Chovatia M."/>
            <person name="Grimwood J."/>
            <person name="Jenkins J.W."/>
            <person name="Jueterbock A."/>
            <person name="Mraz A."/>
            <person name="Stam W.T."/>
            <person name="Tice H."/>
            <person name="Bornberg-Bauer E."/>
            <person name="Green P.J."/>
            <person name="Pearson G.A."/>
            <person name="Procaccini G."/>
            <person name="Duarte C.M."/>
            <person name="Schmutz J."/>
            <person name="Reusch T.B.H."/>
            <person name="Van de Peer Y."/>
        </authorList>
    </citation>
    <scope>NUCLEOTIDE SEQUENCE [LARGE SCALE GENOMIC DNA]</scope>
    <source>
        <strain evidence="5">cv. Finnish</strain>
    </source>
</reference>
<dbReference type="CDD" id="cd09218">
    <property type="entry name" value="TLP-PA"/>
    <property type="match status" value="1"/>
</dbReference>
<evidence type="ECO:0000256" key="1">
    <source>
        <dbReference type="SAM" id="MobiDB-lite"/>
    </source>
</evidence>
<accession>A0A0K9PMP0</accession>
<evidence type="ECO:0000313" key="5">
    <source>
        <dbReference type="Proteomes" id="UP000036987"/>
    </source>
</evidence>
<dbReference type="OrthoDB" id="430315at2759"/>
<dbReference type="Gene3D" id="2.60.110.10">
    <property type="entry name" value="Thaumatin"/>
    <property type="match status" value="1"/>
</dbReference>
<feature type="chain" id="PRO_5005528139" evidence="3">
    <location>
        <begin position="29"/>
        <end position="325"/>
    </location>
</feature>
<dbReference type="STRING" id="29655.A0A0K9PMP0"/>
<dbReference type="AlphaFoldDB" id="A0A0K9PMP0"/>
<feature type="signal peptide" evidence="3">
    <location>
        <begin position="1"/>
        <end position="28"/>
    </location>
</feature>
<feature type="compositionally biased region" description="Low complexity" evidence="1">
    <location>
        <begin position="253"/>
        <end position="263"/>
    </location>
</feature>
<protein>
    <submittedName>
        <fullName evidence="4">Pathogenesis-related thaumatin-like protein</fullName>
    </submittedName>
</protein>
<keyword evidence="3" id="KW-0732">Signal</keyword>
<dbReference type="Pfam" id="PF00314">
    <property type="entry name" value="Thaumatin"/>
    <property type="match status" value="1"/>
</dbReference>